<reference evidence="7" key="2">
    <citation type="submission" date="2025-08" db="UniProtKB">
        <authorList>
            <consortium name="Ensembl"/>
        </authorList>
    </citation>
    <scope>IDENTIFICATION</scope>
</reference>
<keyword evidence="2" id="KW-0808">Transferase</keyword>
<dbReference type="GO" id="GO:0007346">
    <property type="term" value="P:regulation of mitotic cell cycle"/>
    <property type="evidence" value="ECO:0007669"/>
    <property type="project" value="TreeGrafter"/>
</dbReference>
<reference evidence="7 8" key="1">
    <citation type="journal article" date="2011" name="Proc. Natl. Acad. Sci. U.S.A.">
        <title>Genetic diversity and population structure of the endangered marsupial Sarcophilus harrisii (Tasmanian devil).</title>
        <authorList>
            <person name="Miller W."/>
            <person name="Hayes V.M."/>
            <person name="Ratan A."/>
            <person name="Petersen D.C."/>
            <person name="Wittekindt N.E."/>
            <person name="Miller J."/>
            <person name="Walenz B."/>
            <person name="Knight J."/>
            <person name="Qi J."/>
            <person name="Zhao F."/>
            <person name="Wang Q."/>
            <person name="Bedoya-Reina O.C."/>
            <person name="Katiyar N."/>
            <person name="Tomsho L.P."/>
            <person name="Kasson L.M."/>
            <person name="Hardie R.A."/>
            <person name="Woodbridge P."/>
            <person name="Tindall E.A."/>
            <person name="Bertelsen M.F."/>
            <person name="Dixon D."/>
            <person name="Pyecroft S."/>
            <person name="Helgen K.M."/>
            <person name="Lesk A.M."/>
            <person name="Pringle T.H."/>
            <person name="Patterson N."/>
            <person name="Zhang Y."/>
            <person name="Kreiss A."/>
            <person name="Woods G.M."/>
            <person name="Jones M.E."/>
            <person name="Schuster S.C."/>
        </authorList>
    </citation>
    <scope>NUCLEOTIDE SEQUENCE [LARGE SCALE GENOMIC DNA]</scope>
</reference>
<feature type="domain" description="Protein kinase" evidence="6">
    <location>
        <begin position="1"/>
        <end position="230"/>
    </location>
</feature>
<dbReference type="GO" id="GO:0005634">
    <property type="term" value="C:nucleus"/>
    <property type="evidence" value="ECO:0007669"/>
    <property type="project" value="TreeGrafter"/>
</dbReference>
<evidence type="ECO:0000259" key="6">
    <source>
        <dbReference type="PROSITE" id="PS50011"/>
    </source>
</evidence>
<dbReference type="Gene3D" id="1.10.510.10">
    <property type="entry name" value="Transferase(Phosphotransferase) domain 1"/>
    <property type="match status" value="1"/>
</dbReference>
<evidence type="ECO:0000256" key="1">
    <source>
        <dbReference type="ARBA" id="ARBA00022527"/>
    </source>
</evidence>
<dbReference type="GeneTree" id="ENSGT00940000158459"/>
<evidence type="ECO:0000256" key="3">
    <source>
        <dbReference type="ARBA" id="ARBA00022741"/>
    </source>
</evidence>
<dbReference type="PANTHER" id="PTHR24056:SF107">
    <property type="entry name" value="CYCLIN-DEPENDENT KINASE 11A-RELATED"/>
    <property type="match status" value="1"/>
</dbReference>
<organism evidence="7 8">
    <name type="scientific">Sarcophilus harrisii</name>
    <name type="common">Tasmanian devil</name>
    <name type="synonym">Sarcophilus laniarius</name>
    <dbReference type="NCBI Taxonomy" id="9305"/>
    <lineage>
        <taxon>Eukaryota</taxon>
        <taxon>Metazoa</taxon>
        <taxon>Chordata</taxon>
        <taxon>Craniata</taxon>
        <taxon>Vertebrata</taxon>
        <taxon>Euteleostomi</taxon>
        <taxon>Mammalia</taxon>
        <taxon>Metatheria</taxon>
        <taxon>Dasyuromorphia</taxon>
        <taxon>Dasyuridae</taxon>
        <taxon>Sarcophilus</taxon>
    </lineage>
</organism>
<dbReference type="InterPro" id="IPR011009">
    <property type="entry name" value="Kinase-like_dom_sf"/>
</dbReference>
<name>A0A7N4P526_SARHA</name>
<proteinExistence type="predicted"/>
<dbReference type="SUPFAM" id="SSF56112">
    <property type="entry name" value="Protein kinase-like (PK-like)"/>
    <property type="match status" value="1"/>
</dbReference>
<reference evidence="7" key="3">
    <citation type="submission" date="2025-09" db="UniProtKB">
        <authorList>
            <consortium name="Ensembl"/>
        </authorList>
    </citation>
    <scope>IDENTIFICATION</scope>
</reference>
<dbReference type="PROSITE" id="PS50011">
    <property type="entry name" value="PROTEIN_KINASE_DOM"/>
    <property type="match status" value="1"/>
</dbReference>
<sequence>MDEFLDLNRINEGTYGVVYRAKEKKTHEIVALKKLKMKNKKEGFPMNFVREINLMQKVQHPNIVAIREIIVMNYVEQDLRKFMNTMKQPFLPEEVKTNSGILKIGDLGLARVYGDLRKAYTPLVVSLWYRAPELLLGAKEYSTEIDMWSVGCIFGELLSKVPLFQGKSEIGQINKIFKKLGTPTEEIWPGYNDLPAAYKGPSVANQVRFVFAVKLKSRKVFSSFLETPCPVSSPAGTERDPLARLLGSPNKSDFIVPG</sequence>
<evidence type="ECO:0000313" key="7">
    <source>
        <dbReference type="Ensembl" id="ENSSHAP00000033288.1"/>
    </source>
</evidence>
<accession>A0A7N4P526</accession>
<keyword evidence="1" id="KW-0723">Serine/threonine-protein kinase</keyword>
<keyword evidence="5" id="KW-0067">ATP-binding</keyword>
<dbReference type="InterPro" id="IPR050108">
    <property type="entry name" value="CDK"/>
</dbReference>
<dbReference type="Pfam" id="PF00069">
    <property type="entry name" value="Pkinase"/>
    <property type="match status" value="2"/>
</dbReference>
<evidence type="ECO:0000256" key="5">
    <source>
        <dbReference type="ARBA" id="ARBA00022840"/>
    </source>
</evidence>
<dbReference type="PANTHER" id="PTHR24056">
    <property type="entry name" value="CELL DIVISION PROTEIN KINASE"/>
    <property type="match status" value="1"/>
</dbReference>
<dbReference type="GO" id="GO:0004693">
    <property type="term" value="F:cyclin-dependent protein serine/threonine kinase activity"/>
    <property type="evidence" value="ECO:0007669"/>
    <property type="project" value="UniProtKB-EC"/>
</dbReference>
<protein>
    <recommendedName>
        <fullName evidence="6">Protein kinase domain-containing protein</fullName>
    </recommendedName>
</protein>
<keyword evidence="3" id="KW-0547">Nucleotide-binding</keyword>
<keyword evidence="4" id="KW-0418">Kinase</keyword>
<keyword evidence="8" id="KW-1185">Reference proteome</keyword>
<dbReference type="Proteomes" id="UP000007648">
    <property type="component" value="Unassembled WGS sequence"/>
</dbReference>
<dbReference type="Gene3D" id="3.30.200.20">
    <property type="entry name" value="Phosphorylase Kinase, domain 1"/>
    <property type="match status" value="1"/>
</dbReference>
<dbReference type="InterPro" id="IPR000719">
    <property type="entry name" value="Prot_kinase_dom"/>
</dbReference>
<dbReference type="Ensembl" id="ENSSHAT00000052623.1">
    <property type="protein sequence ID" value="ENSSHAP00000033288.1"/>
    <property type="gene ID" value="ENSSHAG00000027667.1"/>
</dbReference>
<dbReference type="GO" id="GO:0005524">
    <property type="term" value="F:ATP binding"/>
    <property type="evidence" value="ECO:0007669"/>
    <property type="project" value="UniProtKB-KW"/>
</dbReference>
<evidence type="ECO:0000256" key="2">
    <source>
        <dbReference type="ARBA" id="ARBA00022679"/>
    </source>
</evidence>
<evidence type="ECO:0000256" key="4">
    <source>
        <dbReference type="ARBA" id="ARBA00022777"/>
    </source>
</evidence>
<dbReference type="AlphaFoldDB" id="A0A7N4P526"/>
<evidence type="ECO:0000313" key="8">
    <source>
        <dbReference type="Proteomes" id="UP000007648"/>
    </source>
</evidence>